<dbReference type="InterPro" id="IPR050706">
    <property type="entry name" value="Cyclic-di-GMP_PDE-like"/>
</dbReference>
<dbReference type="CDD" id="cd01948">
    <property type="entry name" value="EAL"/>
    <property type="match status" value="1"/>
</dbReference>
<dbReference type="PANTHER" id="PTHR33121:SF78">
    <property type="entry name" value="CYCLIC DI-GMP PHOSPHODIESTERASE PDEH"/>
    <property type="match status" value="1"/>
</dbReference>
<gene>
    <name evidence="2" type="ORF">VSR74_08335</name>
</gene>
<dbReference type="InterPro" id="IPR001633">
    <property type="entry name" value="EAL_dom"/>
</dbReference>
<dbReference type="InterPro" id="IPR035919">
    <property type="entry name" value="EAL_sf"/>
</dbReference>
<dbReference type="PANTHER" id="PTHR33121">
    <property type="entry name" value="CYCLIC DI-GMP PHOSPHODIESTERASE PDEF"/>
    <property type="match status" value="1"/>
</dbReference>
<accession>A0ABV0HIF8</accession>
<name>A0ABV0HIF8_9ENTR</name>
<dbReference type="RefSeq" id="WP_347794229.1">
    <property type="nucleotide sequence ID" value="NZ_JAYMYY010000001.1"/>
</dbReference>
<dbReference type="Gene3D" id="3.20.20.450">
    <property type="entry name" value="EAL domain"/>
    <property type="match status" value="1"/>
</dbReference>
<dbReference type="SMART" id="SM00052">
    <property type="entry name" value="EAL"/>
    <property type="match status" value="1"/>
</dbReference>
<dbReference type="EMBL" id="JAYMYY010000001">
    <property type="protein sequence ID" value="MEO3989820.1"/>
    <property type="molecule type" value="Genomic_DNA"/>
</dbReference>
<keyword evidence="3" id="KW-1185">Reference proteome</keyword>
<comment type="caution">
    <text evidence="2">The sequence shown here is derived from an EMBL/GenBank/DDBJ whole genome shotgun (WGS) entry which is preliminary data.</text>
</comment>
<organism evidence="2 3">
    <name type="scientific">Pseudocitrobacter cyperus</name>
    <dbReference type="NCBI Taxonomy" id="3112843"/>
    <lineage>
        <taxon>Bacteria</taxon>
        <taxon>Pseudomonadati</taxon>
        <taxon>Pseudomonadota</taxon>
        <taxon>Gammaproteobacteria</taxon>
        <taxon>Enterobacterales</taxon>
        <taxon>Enterobacteriaceae</taxon>
        <taxon>Pseudocitrobacter</taxon>
    </lineage>
</organism>
<dbReference type="PROSITE" id="PS50883">
    <property type="entry name" value="EAL"/>
    <property type="match status" value="1"/>
</dbReference>
<evidence type="ECO:0000313" key="2">
    <source>
        <dbReference type="EMBL" id="MEO3989820.1"/>
    </source>
</evidence>
<evidence type="ECO:0000313" key="3">
    <source>
        <dbReference type="Proteomes" id="UP001444146"/>
    </source>
</evidence>
<reference evidence="2 3" key="1">
    <citation type="submission" date="2024-01" db="EMBL/GenBank/DDBJ databases">
        <title>Pseudocitrobacter sp. Endophytic strain Cyp-38L.</title>
        <authorList>
            <person name="Amer M.A."/>
            <person name="Hamed S.M."/>
        </authorList>
    </citation>
    <scope>NUCLEOTIDE SEQUENCE [LARGE SCALE GENOMIC DNA]</scope>
    <source>
        <strain evidence="2 3">Cyp38S</strain>
    </source>
</reference>
<protein>
    <submittedName>
        <fullName evidence="2">EAL domain-containing protein</fullName>
    </submittedName>
</protein>
<dbReference type="Proteomes" id="UP001444146">
    <property type="component" value="Unassembled WGS sequence"/>
</dbReference>
<feature type="domain" description="EAL" evidence="1">
    <location>
        <begin position="1"/>
        <end position="237"/>
    </location>
</feature>
<dbReference type="Pfam" id="PF00563">
    <property type="entry name" value="EAL"/>
    <property type="match status" value="1"/>
</dbReference>
<evidence type="ECO:0000259" key="1">
    <source>
        <dbReference type="PROSITE" id="PS50883"/>
    </source>
</evidence>
<proteinExistence type="predicted"/>
<sequence>MLQTTAEPTGLRYVFQPMFDRNGKMIAAECLTRFAQGSPEMPLSVEQFFSEAPAELRARILQEQIELVKRYQEWFQQNNVMVTLNVDESTLHMLNDDFIIDCVKTIGCLHFEVSEFSSTLVKRSPAIDALADKYSFWLDDFGAGYAGFGALAMQSFRFIKMDKNLLWDLREKKNGQQLMASLLHFFSANHYQVIVEGIETPEHVHWLNDMPWFALQGLLWQEQSIEALIASYPSPVALNNLATQH</sequence>
<dbReference type="SUPFAM" id="SSF141868">
    <property type="entry name" value="EAL domain-like"/>
    <property type="match status" value="1"/>
</dbReference>